<proteinExistence type="predicted"/>
<dbReference type="EMBL" id="RFFG01000035">
    <property type="protein sequence ID" value="RMI42195.1"/>
    <property type="molecule type" value="Genomic_DNA"/>
</dbReference>
<keyword evidence="1" id="KW-1133">Transmembrane helix</keyword>
<protein>
    <submittedName>
        <fullName evidence="2">Uncharacterized protein</fullName>
    </submittedName>
</protein>
<keyword evidence="1" id="KW-0812">Transmembrane</keyword>
<reference evidence="2 3" key="1">
    <citation type="submission" date="2018-10" db="EMBL/GenBank/DDBJ databases">
        <title>Isolation from soil.</title>
        <authorList>
            <person name="Hu J."/>
        </authorList>
    </citation>
    <scope>NUCLEOTIDE SEQUENCE [LARGE SCALE GENOMIC DNA]</scope>
    <source>
        <strain evidence="2 3">NEAU-Ht49</strain>
    </source>
</reference>
<evidence type="ECO:0000256" key="1">
    <source>
        <dbReference type="SAM" id="Phobius"/>
    </source>
</evidence>
<accession>A0A3M2M191</accession>
<name>A0A3M2M191_9ACTN</name>
<keyword evidence="1" id="KW-0472">Membrane</keyword>
<feature type="transmembrane region" description="Helical" evidence="1">
    <location>
        <begin position="84"/>
        <end position="102"/>
    </location>
</feature>
<feature type="transmembrane region" description="Helical" evidence="1">
    <location>
        <begin position="53"/>
        <end position="72"/>
    </location>
</feature>
<sequence>MTIETYHRVRARDGFVAARVLLALQAAILAVPVAYLSFWGVGGPFSGTRDGRLAVILLIPALFFGAVIVALLTCAVRLSVHKPARRAVLAGEGIGAGAYLLWDFHGAFWHSTISSISFLEFAAIPAALYLLLAPSVRERG</sequence>
<dbReference type="RefSeq" id="WP_122196016.1">
    <property type="nucleotide sequence ID" value="NZ_JBHSKC010000010.1"/>
</dbReference>
<evidence type="ECO:0000313" key="3">
    <source>
        <dbReference type="Proteomes" id="UP000282674"/>
    </source>
</evidence>
<comment type="caution">
    <text evidence="2">The sequence shown here is derived from an EMBL/GenBank/DDBJ whole genome shotgun (WGS) entry which is preliminary data.</text>
</comment>
<organism evidence="2 3">
    <name type="scientific">Actinomadura harenae</name>
    <dbReference type="NCBI Taxonomy" id="2483351"/>
    <lineage>
        <taxon>Bacteria</taxon>
        <taxon>Bacillati</taxon>
        <taxon>Actinomycetota</taxon>
        <taxon>Actinomycetes</taxon>
        <taxon>Streptosporangiales</taxon>
        <taxon>Thermomonosporaceae</taxon>
        <taxon>Actinomadura</taxon>
    </lineage>
</organism>
<keyword evidence="3" id="KW-1185">Reference proteome</keyword>
<dbReference type="AlphaFoldDB" id="A0A3M2M191"/>
<feature type="transmembrane region" description="Helical" evidence="1">
    <location>
        <begin position="108"/>
        <end position="132"/>
    </location>
</feature>
<evidence type="ECO:0000313" key="2">
    <source>
        <dbReference type="EMBL" id="RMI42195.1"/>
    </source>
</evidence>
<dbReference type="Proteomes" id="UP000282674">
    <property type="component" value="Unassembled WGS sequence"/>
</dbReference>
<feature type="transmembrane region" description="Helical" evidence="1">
    <location>
        <begin position="20"/>
        <end position="41"/>
    </location>
</feature>
<gene>
    <name evidence="2" type="ORF">EBO15_20405</name>
</gene>